<keyword evidence="1" id="KW-1133">Transmembrane helix</keyword>
<gene>
    <name evidence="2" type="ordered locus">Rumal_3476</name>
</gene>
<evidence type="ECO:0000256" key="1">
    <source>
        <dbReference type="SAM" id="Phobius"/>
    </source>
</evidence>
<dbReference type="RefSeq" id="WP_013483473.1">
    <property type="nucleotide sequence ID" value="NC_014824.1"/>
</dbReference>
<dbReference type="HOGENOM" id="CLU_1694207_0_0_9"/>
<geneLocation type="plasmid" evidence="2 3">
    <name>pRUMAL01</name>
</geneLocation>
<evidence type="ECO:0000313" key="2">
    <source>
        <dbReference type="EMBL" id="ADU23923.1"/>
    </source>
</evidence>
<dbReference type="EMBL" id="CP002404">
    <property type="protein sequence ID" value="ADU23923.1"/>
    <property type="molecule type" value="Genomic_DNA"/>
</dbReference>
<feature type="transmembrane region" description="Helical" evidence="1">
    <location>
        <begin position="115"/>
        <end position="137"/>
    </location>
</feature>
<protein>
    <recommendedName>
        <fullName evidence="4">DUF3592 domain-containing protein</fullName>
    </recommendedName>
</protein>
<dbReference type="OrthoDB" id="1828651at2"/>
<keyword evidence="2" id="KW-0614">Plasmid</keyword>
<dbReference type="KEGG" id="ral:Rumal_3476"/>
<organism evidence="2 3">
    <name type="scientific">Ruminococcus albus (strain ATCC 27210 / DSM 20455 / JCM 14654 / NCDO 2250 / 7)</name>
    <dbReference type="NCBI Taxonomy" id="697329"/>
    <lineage>
        <taxon>Bacteria</taxon>
        <taxon>Bacillati</taxon>
        <taxon>Bacillota</taxon>
        <taxon>Clostridia</taxon>
        <taxon>Eubacteriales</taxon>
        <taxon>Oscillospiraceae</taxon>
        <taxon>Ruminococcus</taxon>
    </lineage>
</organism>
<reference evidence="3" key="1">
    <citation type="journal article" date="2011" name="J. Bacteriol.">
        <title>Complete genome of the cellulolytic ruminal bacterium Ruminococcus albus 7.</title>
        <authorList>
            <person name="Suen G."/>
            <person name="Stevenson D.M."/>
            <person name="Bruce D.C."/>
            <person name="Chertkov O."/>
            <person name="Copeland A."/>
            <person name="Cheng J.F."/>
            <person name="Detter C."/>
            <person name="Detter J.C."/>
            <person name="Goodwin L.A."/>
            <person name="Han C.S."/>
            <person name="Hauser L.J."/>
            <person name="Ivanova N.N."/>
            <person name="Kyrpides N.C."/>
            <person name="Land M.L."/>
            <person name="Lapidus A."/>
            <person name="Lucas S."/>
            <person name="Ovchinnikova G."/>
            <person name="Pitluck S."/>
            <person name="Tapia R."/>
            <person name="Woyke T."/>
            <person name="Boyum J."/>
            <person name="Mead D."/>
            <person name="Weimer P.J."/>
        </authorList>
    </citation>
    <scope>NUCLEOTIDE SEQUENCE [LARGE SCALE GENOMIC DNA]</scope>
    <source>
        <strain evidence="3">ATCC 27210 / DSM 20455 / JCM 14654 / NCDO 2250 / 7</strain>
        <plasmid evidence="3">pRUMAL01</plasmid>
    </source>
</reference>
<accession>E6UJS7</accession>
<dbReference type="Proteomes" id="UP000006919">
    <property type="component" value="Plasmid pRUMAL01"/>
</dbReference>
<evidence type="ECO:0000313" key="3">
    <source>
        <dbReference type="Proteomes" id="UP000006919"/>
    </source>
</evidence>
<sequence precursor="true">MKKSNFKAKKICVIMTFILSVLIFLAGLWQLGIYKKLKNNCTCTTTGVIVNEAHYTGGKSIQEYIEVKTDQYFNKGTIYASNREDKKGDKVIIHYDKDDPDSYYINDRVDEYKDAAVFIFVISIFMFMLTVFLAVVIRKQMKKSQEKTPELFFYE</sequence>
<keyword evidence="1" id="KW-0812">Transmembrane</keyword>
<name>E6UJS7_RUMA7</name>
<proteinExistence type="predicted"/>
<evidence type="ECO:0008006" key="4">
    <source>
        <dbReference type="Google" id="ProtNLM"/>
    </source>
</evidence>
<keyword evidence="1" id="KW-0472">Membrane</keyword>
<dbReference type="AlphaFoldDB" id="E6UJS7"/>
<feature type="transmembrane region" description="Helical" evidence="1">
    <location>
        <begin position="12"/>
        <end position="31"/>
    </location>
</feature>